<organism evidence="4 5">
    <name type="scientific">Tistrella mobilis</name>
    <dbReference type="NCBI Taxonomy" id="171437"/>
    <lineage>
        <taxon>Bacteria</taxon>
        <taxon>Pseudomonadati</taxon>
        <taxon>Pseudomonadota</taxon>
        <taxon>Alphaproteobacteria</taxon>
        <taxon>Geminicoccales</taxon>
        <taxon>Geminicoccaceae</taxon>
        <taxon>Tistrella</taxon>
    </lineage>
</organism>
<dbReference type="Proteomes" id="UP000257706">
    <property type="component" value="Unassembled WGS sequence"/>
</dbReference>
<accession>A0A3B9IKE3</accession>
<dbReference type="PANTHER" id="PTHR13696">
    <property type="entry name" value="P-LOOP CONTAINING NUCLEOSIDE TRIPHOSPHATE HYDROLASE"/>
    <property type="match status" value="1"/>
</dbReference>
<dbReference type="EMBL" id="DMAI01000193">
    <property type="protein sequence ID" value="HAE48168.1"/>
    <property type="molecule type" value="Genomic_DNA"/>
</dbReference>
<dbReference type="OrthoDB" id="9815116at2"/>
<comment type="caution">
    <text evidence="4">The sequence shown here is derived from an EMBL/GenBank/DDBJ whole genome shotgun (WGS) entry which is preliminary data.</text>
</comment>
<evidence type="ECO:0000313" key="4">
    <source>
        <dbReference type="EMBL" id="HAE48168.1"/>
    </source>
</evidence>
<protein>
    <recommendedName>
        <fullName evidence="2">Chromosome partitioning protein ParA</fullName>
    </recommendedName>
</protein>
<dbReference type="Pfam" id="PF13614">
    <property type="entry name" value="AAA_31"/>
    <property type="match status" value="1"/>
</dbReference>
<gene>
    <name evidence="4" type="ORF">DCK97_12175</name>
</gene>
<dbReference type="InterPro" id="IPR027417">
    <property type="entry name" value="P-loop_NTPase"/>
</dbReference>
<dbReference type="SUPFAM" id="SSF52540">
    <property type="entry name" value="P-loop containing nucleoside triphosphate hydrolases"/>
    <property type="match status" value="1"/>
</dbReference>
<reference evidence="4 5" key="1">
    <citation type="journal article" date="2018" name="Nat. Biotechnol.">
        <title>A standardized bacterial taxonomy based on genome phylogeny substantially revises the tree of life.</title>
        <authorList>
            <person name="Parks D.H."/>
            <person name="Chuvochina M."/>
            <person name="Waite D.W."/>
            <person name="Rinke C."/>
            <person name="Skarshewski A."/>
            <person name="Chaumeil P.A."/>
            <person name="Hugenholtz P."/>
        </authorList>
    </citation>
    <scope>NUCLEOTIDE SEQUENCE [LARGE SCALE GENOMIC DNA]</scope>
    <source>
        <strain evidence="4">UBA8739</strain>
    </source>
</reference>
<dbReference type="Gene3D" id="1.10.260.40">
    <property type="entry name" value="lambda repressor-like DNA-binding domains"/>
    <property type="match status" value="1"/>
</dbReference>
<dbReference type="GeneID" id="97239228"/>
<dbReference type="InterPro" id="IPR025669">
    <property type="entry name" value="AAA_dom"/>
</dbReference>
<dbReference type="GO" id="GO:0003677">
    <property type="term" value="F:DNA binding"/>
    <property type="evidence" value="ECO:0007669"/>
    <property type="project" value="InterPro"/>
</dbReference>
<evidence type="ECO:0000259" key="3">
    <source>
        <dbReference type="Pfam" id="PF13614"/>
    </source>
</evidence>
<dbReference type="CDD" id="cd00093">
    <property type="entry name" value="HTH_XRE"/>
    <property type="match status" value="1"/>
</dbReference>
<dbReference type="CDD" id="cd02042">
    <property type="entry name" value="ParAB_family"/>
    <property type="match status" value="1"/>
</dbReference>
<dbReference type="PANTHER" id="PTHR13696:SF99">
    <property type="entry name" value="COBYRINIC ACID AC-DIAMIDE SYNTHASE"/>
    <property type="match status" value="1"/>
</dbReference>
<dbReference type="InterPro" id="IPR010982">
    <property type="entry name" value="Lambda_DNA-bd_dom_sf"/>
</dbReference>
<dbReference type="InterPro" id="IPR050678">
    <property type="entry name" value="DNA_Partitioning_ATPase"/>
</dbReference>
<evidence type="ECO:0000313" key="5">
    <source>
        <dbReference type="Proteomes" id="UP000257706"/>
    </source>
</evidence>
<dbReference type="InterPro" id="IPR001387">
    <property type="entry name" value="Cro/C1-type_HTH"/>
</dbReference>
<sequence length="346" mass="37701">MNGERMRELRQQLRFSQADLKEALNQMLGRSYDKPKISRWENGRDPIPADVSMALNRLVEGKGREARTIVFANQKGGVGKTTSALNLAYALSRGDHRVLLVDMDPQATATVALLADGAVEAYRQRRTMAQVILGDVPIAEVIIKAGEEIIPDRAPLCDLAASHIDLAETDGRREPGFDITLREALEQVRDRYDFIVIDAPPNLGMLTWMSLAAADDVMIPVRTEPYDTMGVGLILGTINKVQRRLNPALRLAGILPTQYGRRKSVDREVLAHLVQAMGDIAPVLEPVPNSAVFGHAARNGRIALEASPSSAAPSVYLRLAAGIIGDTPLPRADVDVSYAGIDEDEV</sequence>
<dbReference type="SUPFAM" id="SSF47413">
    <property type="entry name" value="lambda repressor-like DNA-binding domains"/>
    <property type="match status" value="1"/>
</dbReference>
<proteinExistence type="predicted"/>
<comment type="function">
    <text evidence="1">Involved in chromosome partition. Localize to both poles of the predivisional cell following completion of DNA replication.</text>
</comment>
<evidence type="ECO:0000256" key="1">
    <source>
        <dbReference type="ARBA" id="ARBA00057242"/>
    </source>
</evidence>
<evidence type="ECO:0000256" key="2">
    <source>
        <dbReference type="ARBA" id="ARBA00074747"/>
    </source>
</evidence>
<dbReference type="Gene3D" id="3.40.50.300">
    <property type="entry name" value="P-loop containing nucleotide triphosphate hydrolases"/>
    <property type="match status" value="1"/>
</dbReference>
<dbReference type="AlphaFoldDB" id="A0A3B9IKE3"/>
<dbReference type="FunFam" id="3.40.50.300:FF:000285">
    <property type="entry name" value="Sporulation initiation inhibitor Soj"/>
    <property type="match status" value="1"/>
</dbReference>
<dbReference type="RefSeq" id="WP_156503299.1">
    <property type="nucleotide sequence ID" value="NZ_CP121011.1"/>
</dbReference>
<feature type="domain" description="AAA" evidence="3">
    <location>
        <begin position="67"/>
        <end position="250"/>
    </location>
</feature>
<name>A0A3B9IKE3_9PROT</name>